<comment type="catalytic activity">
    <reaction evidence="7">
        <text>Couples ATP hydrolysis with the unwinding of duplex DNA by translocating in the 3'-5' direction.</text>
        <dbReference type="EC" id="5.6.2.4"/>
    </reaction>
</comment>
<keyword evidence="6" id="KW-0413">Isomerase</keyword>
<evidence type="ECO:0000256" key="5">
    <source>
        <dbReference type="ARBA" id="ARBA00022840"/>
    </source>
</evidence>
<dbReference type="Pfam" id="PF00580">
    <property type="entry name" value="UvrD-helicase"/>
    <property type="match status" value="1"/>
</dbReference>
<dbReference type="GO" id="GO:0004386">
    <property type="term" value="F:helicase activity"/>
    <property type="evidence" value="ECO:0007669"/>
    <property type="project" value="UniProtKB-KW"/>
</dbReference>
<keyword evidence="5 10" id="KW-0067">ATP-binding</keyword>
<evidence type="ECO:0000256" key="7">
    <source>
        <dbReference type="ARBA" id="ARBA00034617"/>
    </source>
</evidence>
<keyword evidence="4 10" id="KW-0347">Helicase</keyword>
<evidence type="ECO:0000256" key="1">
    <source>
        <dbReference type="ARBA" id="ARBA00009922"/>
    </source>
</evidence>
<dbReference type="SUPFAM" id="SSF52540">
    <property type="entry name" value="P-loop containing nucleoside triphosphate hydrolases"/>
    <property type="match status" value="1"/>
</dbReference>
<feature type="binding site" evidence="10">
    <location>
        <begin position="27"/>
        <end position="34"/>
    </location>
    <ligand>
        <name>ATP</name>
        <dbReference type="ChEBI" id="CHEBI:30616"/>
    </ligand>
</feature>
<dbReference type="EC" id="5.6.2.4" evidence="8"/>
<dbReference type="InterPro" id="IPR013986">
    <property type="entry name" value="DExx_box_DNA_helicase_dom_sf"/>
</dbReference>
<dbReference type="Proteomes" id="UP001175780">
    <property type="component" value="Unassembled WGS sequence"/>
</dbReference>
<evidence type="ECO:0000256" key="3">
    <source>
        <dbReference type="ARBA" id="ARBA00022801"/>
    </source>
</evidence>
<dbReference type="RefSeq" id="WP_262470678.1">
    <property type="nucleotide sequence ID" value="NZ_JAUPID010000029.1"/>
</dbReference>
<dbReference type="InterPro" id="IPR014016">
    <property type="entry name" value="UvrD-like_ATP-bd"/>
</dbReference>
<keyword evidence="13" id="KW-1185">Reference proteome</keyword>
<organism evidence="12 13">
    <name type="scientific">Acinetobacter geminorum</name>
    <dbReference type="NCBI Taxonomy" id="2730922"/>
    <lineage>
        <taxon>Bacteria</taxon>
        <taxon>Pseudomonadati</taxon>
        <taxon>Pseudomonadota</taxon>
        <taxon>Gammaproteobacteria</taxon>
        <taxon>Moraxellales</taxon>
        <taxon>Moraxellaceae</taxon>
        <taxon>Acinetobacter</taxon>
    </lineage>
</organism>
<keyword evidence="2 10" id="KW-0547">Nucleotide-binding</keyword>
<keyword evidence="3 10" id="KW-0378">Hydrolase</keyword>
<dbReference type="Gene3D" id="3.40.50.300">
    <property type="entry name" value="P-loop containing nucleotide triphosphate hydrolases"/>
    <property type="match status" value="2"/>
</dbReference>
<evidence type="ECO:0000259" key="11">
    <source>
        <dbReference type="PROSITE" id="PS51198"/>
    </source>
</evidence>
<dbReference type="GO" id="GO:0016787">
    <property type="term" value="F:hydrolase activity"/>
    <property type="evidence" value="ECO:0007669"/>
    <property type="project" value="UniProtKB-KW"/>
</dbReference>
<accession>A0ABT8ZGT2</accession>
<comment type="caution">
    <text evidence="12">The sequence shown here is derived from an EMBL/GenBank/DDBJ whole genome shotgun (WGS) entry which is preliminary data.</text>
</comment>
<evidence type="ECO:0000313" key="13">
    <source>
        <dbReference type="Proteomes" id="UP001175780"/>
    </source>
</evidence>
<dbReference type="Gene3D" id="1.10.10.160">
    <property type="match status" value="1"/>
</dbReference>
<dbReference type="CDD" id="cd17932">
    <property type="entry name" value="DEXQc_UvrD"/>
    <property type="match status" value="1"/>
</dbReference>
<evidence type="ECO:0000256" key="6">
    <source>
        <dbReference type="ARBA" id="ARBA00023235"/>
    </source>
</evidence>
<evidence type="ECO:0000256" key="10">
    <source>
        <dbReference type="PROSITE-ProRule" id="PRU00560"/>
    </source>
</evidence>
<dbReference type="InterPro" id="IPR014017">
    <property type="entry name" value="DNA_helicase_UvrD-like_C"/>
</dbReference>
<evidence type="ECO:0000313" key="12">
    <source>
        <dbReference type="EMBL" id="MDO7363189.1"/>
    </source>
</evidence>
<gene>
    <name evidence="12" type="ORF">Q5X34_16115</name>
</gene>
<evidence type="ECO:0000256" key="4">
    <source>
        <dbReference type="ARBA" id="ARBA00022806"/>
    </source>
</evidence>
<proteinExistence type="inferred from homology"/>
<protein>
    <recommendedName>
        <fullName evidence="8">DNA 3'-5' helicase</fullName>
        <ecNumber evidence="8">5.6.2.4</ecNumber>
    </recommendedName>
</protein>
<reference evidence="12" key="1">
    <citation type="submission" date="2023-07" db="EMBL/GenBank/DDBJ databases">
        <title>Whole genome sequencing of environmental Acinetobacter calcoaceticus-baumannii complex from non-hospital environment.</title>
        <authorList>
            <person name="Wee S.K."/>
            <person name="Khoo E.Z.Y."/>
            <person name="Mohammad T.A.-H."/>
            <person name="Tan S.E.K."/>
            <person name="Yap E.P.H."/>
        </authorList>
    </citation>
    <scope>NUCLEOTIDE SEQUENCE</scope>
    <source>
        <strain evidence="12">PUMA0118</strain>
    </source>
</reference>
<dbReference type="InterPro" id="IPR000212">
    <property type="entry name" value="DNA_helicase_UvrD/REP"/>
</dbReference>
<dbReference type="InterPro" id="IPR027417">
    <property type="entry name" value="P-loop_NTPase"/>
</dbReference>
<dbReference type="Pfam" id="PF13361">
    <property type="entry name" value="UvrD_C"/>
    <property type="match status" value="1"/>
</dbReference>
<feature type="domain" description="UvrD-like helicase ATP-binding" evidence="11">
    <location>
        <begin position="6"/>
        <end position="281"/>
    </location>
</feature>
<evidence type="ECO:0000256" key="9">
    <source>
        <dbReference type="ARBA" id="ARBA00048988"/>
    </source>
</evidence>
<comment type="catalytic activity">
    <reaction evidence="9">
        <text>ATP + H2O = ADP + phosphate + H(+)</text>
        <dbReference type="Rhea" id="RHEA:13065"/>
        <dbReference type="ChEBI" id="CHEBI:15377"/>
        <dbReference type="ChEBI" id="CHEBI:15378"/>
        <dbReference type="ChEBI" id="CHEBI:30616"/>
        <dbReference type="ChEBI" id="CHEBI:43474"/>
        <dbReference type="ChEBI" id="CHEBI:456216"/>
        <dbReference type="EC" id="5.6.2.4"/>
    </reaction>
</comment>
<sequence>MLNFNPNDLNEEQKKAIYEENSILLVACPGSGKTRTLIYKIAFELNKIESNKKFVIAITYTNSAAEEIKERVEALGVDTAQLWIGTIHSFCLHWILRPYYLYLDNLKYGFSVINSYDTERILTELCLSYKNPRITYWDCGVIAKTDSIYLTCNDTAKHSSLSKIMNEYYAILEKNKQIDFEQILKYSWDLLNKNSIISKSLSNIFSMILIDEYQDTKEIQYYILAEILKSNYGNTKAFIVGDPNQSIYDSLGGFPMPKNKLEELLGFDLIALSLDKNYRSSDKIVKYFDYFKVNKNTINACGKNKDYQSIITYNNSVLLDNLIDEISKLITINVEEYNISPDDICIVAPHWIHIGVITRKLMVKHPDLSFDGPGMAPFSRDIDNFWFKVSKLILTEPSPDIYIRRLRWCNEILKELELLGININHISNKSFLKVCNSIKIQENDGLKYLELFFSKLFNELNIDWRSIPCLLNHYDSFFQSSCQKLERLSSEGLNGVETLENFKKVFKQRDGVTVSTIHGVKGEEYDTVIGFALLDGFVPHFSDSNSDINAKMILYVLASRARKNLHLISEKKRGPFNRYNPEGKEPTPHLLEYAYQYDEL</sequence>
<comment type="similarity">
    <text evidence="1">Belongs to the helicase family. UvrD subfamily.</text>
</comment>
<name>A0ABT8ZGT2_9GAMM</name>
<evidence type="ECO:0000256" key="8">
    <source>
        <dbReference type="ARBA" id="ARBA00034808"/>
    </source>
</evidence>
<dbReference type="EMBL" id="JAUPID010000029">
    <property type="protein sequence ID" value="MDO7363189.1"/>
    <property type="molecule type" value="Genomic_DNA"/>
</dbReference>
<dbReference type="PROSITE" id="PS51198">
    <property type="entry name" value="UVRD_HELICASE_ATP_BIND"/>
    <property type="match status" value="1"/>
</dbReference>
<evidence type="ECO:0000256" key="2">
    <source>
        <dbReference type="ARBA" id="ARBA00022741"/>
    </source>
</evidence>
<dbReference type="PANTHER" id="PTHR11070:SF67">
    <property type="entry name" value="DNA 3'-5' HELICASE"/>
    <property type="match status" value="1"/>
</dbReference>
<dbReference type="PANTHER" id="PTHR11070">
    <property type="entry name" value="UVRD / RECB / PCRA DNA HELICASE FAMILY MEMBER"/>
    <property type="match status" value="1"/>
</dbReference>